<keyword evidence="3 5" id="KW-1133">Transmembrane helix</keyword>
<evidence type="ECO:0000313" key="8">
    <source>
        <dbReference type="Proteomes" id="UP000602647"/>
    </source>
</evidence>
<sequence length="964" mass="109808">MKKKKTGIKWIILIILLLIVLFVSLIGFITDFLWFRELGYVSVFLTKLVTQLKIGIPAFVIIAFLAYVYLKFLKRGYFKKIASTEITNHKRLNLISWGLAIVFAILVTFVSVTQLWFEILKFANSTGYDISDPLFNIDISFYIFKLAFIKELTQILIGVIIAFAILTLIYYAILLSVRTPQMFTEKEAAEEEPFNSEFNGGTDGPKSGFDNVTDMFGKFGEAFTGRKGPVHRAPRKKRQFDDKNFMQLIGIAEKQLIVVGVLFFVMLAINFFLKQFDLLYGHTGTVYGAGFRDVNITLWVYRITAILSLISAIAFGIGVSKRRIKTILVFPVLMIVVGVVGTGAGALIQNFVVSPDEINKESEYLGYNIKYTQSAYDLENVTIKQFAANNDLTSEDIANNDETISNIRINDYEPAEKFYNQTQSIRQYYTFNDVDVDRYMVNGEYTQTFQSAREIDEERISDTWLNKHLKYTHGYGITLSRVDKVTASGQPDMMIDSIPPVSEVEEIQITRPEIYFGEKTNNYVLVNTDEEEFDYPDGDSNKYTTYEGEAGIPLNLLNKTMFSIRERSLKLLVSSNITSDSRIVINRNIEERVREIMPYLEYDSDPYIVAADGKLYWMLDAYTTSNRYPYSEPFDTATGMNYIRNSVKVVIDAYNGTTNYYLVDDTDPIANTYKKIYPDLFKDFEEMPESLQAHIRYPNVLFNIQANVYKKYHMTNVNVFYQQEDMWDIADEIYGTKETTMTPNYYIMKLPGEDSAEFVNSIPYTPKDKKNMTGLLVARNDGENYGELVLYQLPKSKIIYGPMQIEAQIDQNTEISKEFSLWDSAGSNYSRGNMFVIPIEDSLLYVEPVYLEAKNSSIPEVKRVIVAYGDQIAYETTLAEALNSLFGEGSATESPGSGDAQAQEGAKQETLSQTELAQKAQEAFNNAESAQRDGDWAKYGEYLDELRDYLNQLAPAQDESSGAE</sequence>
<dbReference type="GO" id="GO:0005886">
    <property type="term" value="C:plasma membrane"/>
    <property type="evidence" value="ECO:0007669"/>
    <property type="project" value="UniProtKB-SubCell"/>
</dbReference>
<evidence type="ECO:0000256" key="1">
    <source>
        <dbReference type="ARBA" id="ARBA00022475"/>
    </source>
</evidence>
<feature type="transmembrane region" description="Helical" evidence="5">
    <location>
        <begin position="256"/>
        <end position="273"/>
    </location>
</feature>
<dbReference type="GO" id="GO:0005576">
    <property type="term" value="C:extracellular region"/>
    <property type="evidence" value="ECO:0007669"/>
    <property type="project" value="TreeGrafter"/>
</dbReference>
<dbReference type="AlphaFoldDB" id="A0A923NM81"/>
<feature type="transmembrane region" description="Helical" evidence="5">
    <location>
        <begin position="54"/>
        <end position="73"/>
    </location>
</feature>
<gene>
    <name evidence="7" type="ORF">H9L42_12605</name>
</gene>
<organism evidence="7 8">
    <name type="scientific">Zhenpiania hominis</name>
    <dbReference type="NCBI Taxonomy" id="2763644"/>
    <lineage>
        <taxon>Bacteria</taxon>
        <taxon>Bacillati</taxon>
        <taxon>Bacillota</taxon>
        <taxon>Clostridia</taxon>
        <taxon>Peptostreptococcales</taxon>
        <taxon>Anaerovoracaceae</taxon>
        <taxon>Zhenpiania</taxon>
    </lineage>
</organism>
<feature type="transmembrane region" description="Helical" evidence="5">
    <location>
        <begin position="299"/>
        <end position="320"/>
    </location>
</feature>
<dbReference type="PANTHER" id="PTHR39344">
    <property type="entry name" value="UPF0182 PROTEIN SLL1060"/>
    <property type="match status" value="1"/>
</dbReference>
<keyword evidence="8" id="KW-1185">Reference proteome</keyword>
<comment type="subcellular location">
    <subcellularLocation>
        <location evidence="5">Cell membrane</location>
        <topology evidence="5">Multi-pass membrane protein</topology>
    </subcellularLocation>
</comment>
<dbReference type="HAMAP" id="MF_01600">
    <property type="entry name" value="UPF0182"/>
    <property type="match status" value="1"/>
</dbReference>
<feature type="transmembrane region" description="Helical" evidence="5">
    <location>
        <begin position="12"/>
        <end position="34"/>
    </location>
</feature>
<dbReference type="RefSeq" id="WP_187303758.1">
    <property type="nucleotide sequence ID" value="NZ_JACRYT010000016.1"/>
</dbReference>
<dbReference type="Proteomes" id="UP000602647">
    <property type="component" value="Unassembled WGS sequence"/>
</dbReference>
<keyword evidence="1 5" id="KW-1003">Cell membrane</keyword>
<evidence type="ECO:0000256" key="3">
    <source>
        <dbReference type="ARBA" id="ARBA00022989"/>
    </source>
</evidence>
<comment type="similarity">
    <text evidence="5">Belongs to the UPF0182 family.</text>
</comment>
<evidence type="ECO:0000256" key="5">
    <source>
        <dbReference type="HAMAP-Rule" id="MF_01600"/>
    </source>
</evidence>
<reference evidence="7" key="1">
    <citation type="submission" date="2020-08" db="EMBL/GenBank/DDBJ databases">
        <title>Genome public.</title>
        <authorList>
            <person name="Liu C."/>
            <person name="Sun Q."/>
        </authorList>
    </citation>
    <scope>NUCLEOTIDE SEQUENCE</scope>
    <source>
        <strain evidence="7">BX12</strain>
    </source>
</reference>
<keyword evidence="4 5" id="KW-0472">Membrane</keyword>
<protein>
    <recommendedName>
        <fullName evidence="5">UPF0182 protein H9L42_12605</fullName>
    </recommendedName>
</protein>
<dbReference type="InterPro" id="IPR005372">
    <property type="entry name" value="UPF0182"/>
</dbReference>
<proteinExistence type="inferred from homology"/>
<dbReference type="PANTHER" id="PTHR39344:SF1">
    <property type="entry name" value="UPF0182 PROTEIN SLL1060"/>
    <property type="match status" value="1"/>
</dbReference>
<dbReference type="EMBL" id="JACRYT010000016">
    <property type="protein sequence ID" value="MBC6680662.1"/>
    <property type="molecule type" value="Genomic_DNA"/>
</dbReference>
<feature type="transmembrane region" description="Helical" evidence="5">
    <location>
        <begin position="94"/>
        <end position="117"/>
    </location>
</feature>
<accession>A0A923NM81</accession>
<feature type="region of interest" description="Disordered" evidence="6">
    <location>
        <begin position="889"/>
        <end position="912"/>
    </location>
</feature>
<evidence type="ECO:0000256" key="6">
    <source>
        <dbReference type="SAM" id="MobiDB-lite"/>
    </source>
</evidence>
<evidence type="ECO:0000256" key="2">
    <source>
        <dbReference type="ARBA" id="ARBA00022692"/>
    </source>
</evidence>
<comment type="caution">
    <text evidence="7">The sequence shown here is derived from an EMBL/GenBank/DDBJ whole genome shotgun (WGS) entry which is preliminary data.</text>
</comment>
<keyword evidence="2 5" id="KW-0812">Transmembrane</keyword>
<evidence type="ECO:0000313" key="7">
    <source>
        <dbReference type="EMBL" id="MBC6680662.1"/>
    </source>
</evidence>
<name>A0A923NM81_9FIRM</name>
<feature type="transmembrane region" description="Helical" evidence="5">
    <location>
        <begin position="327"/>
        <end position="348"/>
    </location>
</feature>
<evidence type="ECO:0000256" key="4">
    <source>
        <dbReference type="ARBA" id="ARBA00023136"/>
    </source>
</evidence>
<dbReference type="Pfam" id="PF03699">
    <property type="entry name" value="UPF0182"/>
    <property type="match status" value="1"/>
</dbReference>
<feature type="transmembrane region" description="Helical" evidence="5">
    <location>
        <begin position="155"/>
        <end position="177"/>
    </location>
</feature>